<dbReference type="Gramene" id="AUR62037054-RA">
    <property type="protein sequence ID" value="AUR62037054-RA:cds"/>
    <property type="gene ID" value="AUR62037054"/>
</dbReference>
<reference evidence="6" key="1">
    <citation type="journal article" date="2017" name="Nature">
        <title>The genome of Chenopodium quinoa.</title>
        <authorList>
            <person name="Jarvis D.E."/>
            <person name="Ho Y.S."/>
            <person name="Lightfoot D.J."/>
            <person name="Schmoeckel S.M."/>
            <person name="Li B."/>
            <person name="Borm T.J.A."/>
            <person name="Ohyanagi H."/>
            <person name="Mineta K."/>
            <person name="Michell C.T."/>
            <person name="Saber N."/>
            <person name="Kharbatia N.M."/>
            <person name="Rupper R.R."/>
            <person name="Sharp A.R."/>
            <person name="Dally N."/>
            <person name="Boughton B.A."/>
            <person name="Woo Y.H."/>
            <person name="Gao G."/>
            <person name="Schijlen E.G.W.M."/>
            <person name="Guo X."/>
            <person name="Momin A.A."/>
            <person name="Negrao S."/>
            <person name="Al-Babili S."/>
            <person name="Gehring C."/>
            <person name="Roessner U."/>
            <person name="Jung C."/>
            <person name="Murphy K."/>
            <person name="Arold S.T."/>
            <person name="Gojobori T."/>
            <person name="van der Linden C.G."/>
            <person name="van Loo E.N."/>
            <person name="Jellen E.N."/>
            <person name="Maughan P.J."/>
            <person name="Tester M."/>
        </authorList>
    </citation>
    <scope>NUCLEOTIDE SEQUENCE [LARGE SCALE GENOMIC DNA]</scope>
    <source>
        <strain evidence="6">cv. PI 614886</strain>
    </source>
</reference>
<dbReference type="PROSITE" id="PS51294">
    <property type="entry name" value="HTH_MYB"/>
    <property type="match status" value="1"/>
</dbReference>
<dbReference type="SMART" id="SM00717">
    <property type="entry name" value="SANT"/>
    <property type="match status" value="1"/>
</dbReference>
<feature type="compositionally biased region" description="Low complexity" evidence="3">
    <location>
        <begin position="155"/>
        <end position="170"/>
    </location>
</feature>
<evidence type="ECO:0000256" key="2">
    <source>
        <dbReference type="ARBA" id="ARBA00023242"/>
    </source>
</evidence>
<dbReference type="Pfam" id="PF00249">
    <property type="entry name" value="Myb_DNA-binding"/>
    <property type="match status" value="1"/>
</dbReference>
<comment type="subcellular location">
    <subcellularLocation>
        <location evidence="1">Nucleus</location>
    </subcellularLocation>
</comment>
<dbReference type="GO" id="GO:0005634">
    <property type="term" value="C:nucleus"/>
    <property type="evidence" value="ECO:0007669"/>
    <property type="project" value="UniProtKB-SubCell"/>
</dbReference>
<dbReference type="InterPro" id="IPR017930">
    <property type="entry name" value="Myb_dom"/>
</dbReference>
<dbReference type="CDD" id="cd00167">
    <property type="entry name" value="SANT"/>
    <property type="match status" value="1"/>
</dbReference>
<evidence type="ECO:0000256" key="3">
    <source>
        <dbReference type="SAM" id="MobiDB-lite"/>
    </source>
</evidence>
<feature type="compositionally biased region" description="Low complexity" evidence="3">
    <location>
        <begin position="1"/>
        <end position="19"/>
    </location>
</feature>
<evidence type="ECO:0000313" key="7">
    <source>
        <dbReference type="Proteomes" id="UP000596660"/>
    </source>
</evidence>
<accession>A0A803MXX4</accession>
<evidence type="ECO:0000313" key="6">
    <source>
        <dbReference type="EnsemblPlants" id="AUR62037054-RA:cds"/>
    </source>
</evidence>
<dbReference type="SUPFAM" id="SSF46689">
    <property type="entry name" value="Homeodomain-like"/>
    <property type="match status" value="1"/>
</dbReference>
<evidence type="ECO:0000259" key="5">
    <source>
        <dbReference type="PROSITE" id="PS51294"/>
    </source>
</evidence>
<name>A0A803MXX4_CHEQI</name>
<feature type="region of interest" description="Disordered" evidence="3">
    <location>
        <begin position="1"/>
        <end position="20"/>
    </location>
</feature>
<feature type="domain" description="HTH myb-type" evidence="5">
    <location>
        <begin position="85"/>
        <end position="120"/>
    </location>
</feature>
<dbReference type="InterPro" id="IPR001005">
    <property type="entry name" value="SANT/Myb"/>
</dbReference>
<sequence length="197" mass="21501">MDENMNNNSLFSLNSNSNSTHPCPPALDLCLCTNTITNRQDHENTNTGFPIRSSPSSVDGLKGENCQESLVAARNVRRPSKLCSRGHWRPAEDTKLKELVLKFGPQNWNVIAEKLQGRSGSIEESMWKSAMKGNYINILAKQPDEMFPSRVEFCGQSDSNSGGSGSGDSAVNSGYSTSANANLNRLPFINFLGLEAN</sequence>
<dbReference type="EnsemblPlants" id="AUR62037054-RA">
    <property type="protein sequence ID" value="AUR62037054-RA:cds"/>
    <property type="gene ID" value="AUR62037054"/>
</dbReference>
<dbReference type="InterPro" id="IPR009057">
    <property type="entry name" value="Homeodomain-like_sf"/>
</dbReference>
<protein>
    <recommendedName>
        <fullName evidence="8">Myb-like domain-containing protein</fullName>
    </recommendedName>
</protein>
<proteinExistence type="predicted"/>
<evidence type="ECO:0000256" key="1">
    <source>
        <dbReference type="ARBA" id="ARBA00004123"/>
    </source>
</evidence>
<dbReference type="AlphaFoldDB" id="A0A803MXX4"/>
<feature type="region of interest" description="Disordered" evidence="3">
    <location>
        <begin position="151"/>
        <end position="170"/>
    </location>
</feature>
<dbReference type="PROSITE" id="PS50090">
    <property type="entry name" value="MYB_LIKE"/>
    <property type="match status" value="1"/>
</dbReference>
<organism evidence="6 7">
    <name type="scientific">Chenopodium quinoa</name>
    <name type="common">Quinoa</name>
    <dbReference type="NCBI Taxonomy" id="63459"/>
    <lineage>
        <taxon>Eukaryota</taxon>
        <taxon>Viridiplantae</taxon>
        <taxon>Streptophyta</taxon>
        <taxon>Embryophyta</taxon>
        <taxon>Tracheophyta</taxon>
        <taxon>Spermatophyta</taxon>
        <taxon>Magnoliopsida</taxon>
        <taxon>eudicotyledons</taxon>
        <taxon>Gunneridae</taxon>
        <taxon>Pentapetalae</taxon>
        <taxon>Caryophyllales</taxon>
        <taxon>Chenopodiaceae</taxon>
        <taxon>Chenopodioideae</taxon>
        <taxon>Atripliceae</taxon>
        <taxon>Chenopodium</taxon>
    </lineage>
</organism>
<keyword evidence="2" id="KW-0539">Nucleus</keyword>
<evidence type="ECO:0008006" key="8">
    <source>
        <dbReference type="Google" id="ProtNLM"/>
    </source>
</evidence>
<reference evidence="6" key="2">
    <citation type="submission" date="2021-03" db="UniProtKB">
        <authorList>
            <consortium name="EnsemblPlants"/>
        </authorList>
    </citation>
    <scope>IDENTIFICATION</scope>
</reference>
<keyword evidence="7" id="KW-1185">Reference proteome</keyword>
<evidence type="ECO:0000259" key="4">
    <source>
        <dbReference type="PROSITE" id="PS50090"/>
    </source>
</evidence>
<feature type="domain" description="Myb-like" evidence="4">
    <location>
        <begin position="85"/>
        <end position="131"/>
    </location>
</feature>
<dbReference type="Gene3D" id="1.10.10.60">
    <property type="entry name" value="Homeodomain-like"/>
    <property type="match status" value="1"/>
</dbReference>
<dbReference type="Proteomes" id="UP000596660">
    <property type="component" value="Unplaced"/>
</dbReference>